<accession>A0A6S7INI6</accession>
<dbReference type="Proteomes" id="UP001152795">
    <property type="component" value="Unassembled WGS sequence"/>
</dbReference>
<comment type="caution">
    <text evidence="2">The sequence shown here is derived from an EMBL/GenBank/DDBJ whole genome shotgun (WGS) entry which is preliminary data.</text>
</comment>
<dbReference type="EMBL" id="CACRXK020005744">
    <property type="protein sequence ID" value="CAB4007262.1"/>
    <property type="molecule type" value="Genomic_DNA"/>
</dbReference>
<gene>
    <name evidence="2" type="ORF">PACLA_8A049696</name>
</gene>
<evidence type="ECO:0000313" key="2">
    <source>
        <dbReference type="EMBL" id="CAB4007262.1"/>
    </source>
</evidence>
<feature type="region of interest" description="Disordered" evidence="1">
    <location>
        <begin position="1"/>
        <end position="42"/>
    </location>
</feature>
<reference evidence="2" key="1">
    <citation type="submission" date="2020-04" db="EMBL/GenBank/DDBJ databases">
        <authorList>
            <person name="Alioto T."/>
            <person name="Alioto T."/>
            <person name="Gomez Garrido J."/>
        </authorList>
    </citation>
    <scope>NUCLEOTIDE SEQUENCE</scope>
    <source>
        <strain evidence="2">A484AB</strain>
    </source>
</reference>
<dbReference type="OrthoDB" id="28818at2759"/>
<name>A0A6S7INI6_PARCT</name>
<evidence type="ECO:0000256" key="1">
    <source>
        <dbReference type="SAM" id="MobiDB-lite"/>
    </source>
</evidence>
<dbReference type="AlphaFoldDB" id="A0A6S7INI6"/>
<protein>
    <submittedName>
        <fullName evidence="2">Uncharacterized protein</fullName>
    </submittedName>
</protein>
<organism evidence="2 3">
    <name type="scientific">Paramuricea clavata</name>
    <name type="common">Red gorgonian</name>
    <name type="synonym">Violescent sea-whip</name>
    <dbReference type="NCBI Taxonomy" id="317549"/>
    <lineage>
        <taxon>Eukaryota</taxon>
        <taxon>Metazoa</taxon>
        <taxon>Cnidaria</taxon>
        <taxon>Anthozoa</taxon>
        <taxon>Octocorallia</taxon>
        <taxon>Malacalcyonacea</taxon>
        <taxon>Plexauridae</taxon>
        <taxon>Paramuricea</taxon>
    </lineage>
</organism>
<proteinExistence type="predicted"/>
<keyword evidence="3" id="KW-1185">Reference proteome</keyword>
<sequence>MEDGHAENSSDQSILDTTHDLLNSIADSNKEDTTTKWTSPGGRAKLCETQELAIRWYSDTSTLTFKGEKSNQAKAKLISIVKNRKESKANSSPPEYDGDLHTFDSINPLGLGCRKHSCSQAILHKMISELKWSSLWQQQRQKSMLYHRQLINNLKQDILPDVYVMALQNQIKMLKAENKQLREKNATASLAMSDLQTIVKELENEKKSLITAFKILQAEDKPDEVIQTKENRKQKRKQNQNSKQNSQLKQGRYSLLNVEDDDENITIDRRRASLSRTWLHAWFYWTQAQESQAQEFRTNDIVILDDSMIKYVNARKL</sequence>
<feature type="compositionally biased region" description="Low complexity" evidence="1">
    <location>
        <begin position="239"/>
        <end position="250"/>
    </location>
</feature>
<feature type="region of interest" description="Disordered" evidence="1">
    <location>
        <begin position="228"/>
        <end position="253"/>
    </location>
</feature>
<feature type="non-terminal residue" evidence="2">
    <location>
        <position position="317"/>
    </location>
</feature>
<evidence type="ECO:0000313" key="3">
    <source>
        <dbReference type="Proteomes" id="UP001152795"/>
    </source>
</evidence>